<proteinExistence type="predicted"/>
<sequence>MTERLAIYVDGFNLYHGLHDKWRCRYLWLDLGALGRSIRPRSKLVKIKYFTAPVLNEPNALSRQSGYQAALVAHNPGLIEVIQGRYQTKRKTCHACHRSWTEYEEKETDVNIAAHLVSDAAIGVSDAAIIISADSDLVPAVKAARAMNPSLFIAAAFPPWTSPGFPETFFIWDRPPRVGG</sequence>
<dbReference type="EMBL" id="LWCI01000079">
    <property type="protein sequence ID" value="KZS64625.1"/>
    <property type="molecule type" value="Genomic_DNA"/>
</dbReference>
<dbReference type="InterPro" id="IPR021139">
    <property type="entry name" value="NYN"/>
</dbReference>
<dbReference type="RefSeq" id="WP_075509844.1">
    <property type="nucleotide sequence ID" value="NZ_CP089224.1"/>
</dbReference>
<accession>A0A164CEW9</accession>
<gene>
    <name evidence="2" type="ORF">A4G28_27360</name>
</gene>
<comment type="caution">
    <text evidence="2">The sequence shown here is derived from an EMBL/GenBank/DDBJ whole genome shotgun (WGS) entry which is preliminary data.</text>
</comment>
<feature type="domain" description="NYN" evidence="1">
    <location>
        <begin position="4"/>
        <end position="149"/>
    </location>
</feature>
<reference evidence="3" key="1">
    <citation type="submission" date="2016-04" db="EMBL/GenBank/DDBJ databases">
        <authorList>
            <person name="Strapagiel D."/>
            <person name="Borowka P."/>
            <person name="Marciniak B."/>
            <person name="Bakula Z."/>
            <person name="Van Ingen J."/>
            <person name="Safianowska A."/>
            <person name="Dziadek J."/>
            <person name="Jagielski T."/>
        </authorList>
    </citation>
    <scope>NUCLEOTIDE SEQUENCE [LARGE SCALE GENOMIC DNA]</scope>
    <source>
        <strain evidence="3">1010001458</strain>
    </source>
</reference>
<protein>
    <recommendedName>
        <fullName evidence="1">NYN domain-containing protein</fullName>
    </recommendedName>
</protein>
<evidence type="ECO:0000313" key="2">
    <source>
        <dbReference type="EMBL" id="KZS64625.1"/>
    </source>
</evidence>
<name>A0A164CEW9_9MYCO</name>
<keyword evidence="3" id="KW-1185">Reference proteome</keyword>
<organism evidence="2 3">
    <name type="scientific">Mycobacterium ostraviense</name>
    <dbReference type="NCBI Taxonomy" id="2738409"/>
    <lineage>
        <taxon>Bacteria</taxon>
        <taxon>Bacillati</taxon>
        <taxon>Actinomycetota</taxon>
        <taxon>Actinomycetes</taxon>
        <taxon>Mycobacteriales</taxon>
        <taxon>Mycobacteriaceae</taxon>
        <taxon>Mycobacterium</taxon>
    </lineage>
</organism>
<dbReference type="GO" id="GO:0004540">
    <property type="term" value="F:RNA nuclease activity"/>
    <property type="evidence" value="ECO:0007669"/>
    <property type="project" value="InterPro"/>
</dbReference>
<dbReference type="Gene3D" id="3.40.50.1010">
    <property type="entry name" value="5'-nuclease"/>
    <property type="match status" value="1"/>
</dbReference>
<evidence type="ECO:0000313" key="3">
    <source>
        <dbReference type="Proteomes" id="UP000077342"/>
    </source>
</evidence>
<dbReference type="CDD" id="cd18722">
    <property type="entry name" value="PIN_NicB-like"/>
    <property type="match status" value="1"/>
</dbReference>
<evidence type="ECO:0000259" key="1">
    <source>
        <dbReference type="Pfam" id="PF01936"/>
    </source>
</evidence>
<dbReference type="Proteomes" id="UP000077342">
    <property type="component" value="Unassembled WGS sequence"/>
</dbReference>
<dbReference type="Pfam" id="PF01936">
    <property type="entry name" value="NYN"/>
    <property type="match status" value="1"/>
</dbReference>
<dbReference type="AlphaFoldDB" id="A0A164CEW9"/>